<sequence>MATRISSSNAIGRGKGKRCRSGCWTCREAGYKCDEAKPFCGRCVRLKRSCQGYGLRLKWRHHKESRSKIDPRPPPNHAFHDAQLPAENNATQSIIASSYTDFATSSPSLALPASPGLSISGNSVIDSIATPTGFQSCELPSTISIIPLGEDSPPRSGSEISFQPDNCPEKEQSCAVQLEPAFWASYLCLDDYRLLHHFNTVVSTLLSVTPNGNPFQKHFVSMALQKGPLQSVILSVAASHLSAVLPHKDTGVITDKHHRFAIQSLSSALVDPVERLSDTTLAAILMLQIRRQFVDHVVEADDCHLSAARELIQLRGGPSAMSASCSKFLLGLFNYHDILGSIAHSRAPFIFKQHGYDTISSLLGEASSILHIASGISVLQPMKNGTMKASETDIQSLVQTLELQLETWRVPAEAAEDADVANTAAAYQAAASIYLFRVAYNIGAPHPRTLHRVHLCLDALSKVPVTSPLVSMHVWPLFTGGCEAVDPQDRQFAIHRFDEMYNHRGMYSLIRVREAMETVWKCKDLEGGDNRPDLMIKLGCLEALGYLGLSVDLV</sequence>
<dbReference type="Pfam" id="PF11951">
    <property type="entry name" value="Fungal_trans_2"/>
    <property type="match status" value="1"/>
</dbReference>
<proteinExistence type="predicted"/>
<dbReference type="PROSITE" id="PS50048">
    <property type="entry name" value="ZN2_CY6_FUNGAL_2"/>
    <property type="match status" value="1"/>
</dbReference>
<dbReference type="SMART" id="SM00066">
    <property type="entry name" value="GAL4"/>
    <property type="match status" value="1"/>
</dbReference>
<dbReference type="CDD" id="cd00067">
    <property type="entry name" value="GAL4"/>
    <property type="match status" value="1"/>
</dbReference>
<evidence type="ECO:0000313" key="5">
    <source>
        <dbReference type="EMBL" id="OPB37731.1"/>
    </source>
</evidence>
<dbReference type="OrthoDB" id="3509362at2759"/>
<dbReference type="SUPFAM" id="SSF57701">
    <property type="entry name" value="Zn2/Cys6 DNA-binding domain"/>
    <property type="match status" value="1"/>
</dbReference>
<evidence type="ECO:0000313" key="6">
    <source>
        <dbReference type="Proteomes" id="UP000191004"/>
    </source>
</evidence>
<feature type="compositionally biased region" description="Polar residues" evidence="3">
    <location>
        <begin position="1"/>
        <end position="10"/>
    </location>
</feature>
<organism evidence="5 6">
    <name type="scientific">Trichoderma guizhouense</name>
    <dbReference type="NCBI Taxonomy" id="1491466"/>
    <lineage>
        <taxon>Eukaryota</taxon>
        <taxon>Fungi</taxon>
        <taxon>Dikarya</taxon>
        <taxon>Ascomycota</taxon>
        <taxon>Pezizomycotina</taxon>
        <taxon>Sordariomycetes</taxon>
        <taxon>Hypocreomycetidae</taxon>
        <taxon>Hypocreales</taxon>
        <taxon>Hypocreaceae</taxon>
        <taxon>Trichoderma</taxon>
    </lineage>
</organism>
<dbReference type="InterPro" id="IPR021858">
    <property type="entry name" value="Fun_TF"/>
</dbReference>
<evidence type="ECO:0000259" key="4">
    <source>
        <dbReference type="PROSITE" id="PS50048"/>
    </source>
</evidence>
<dbReference type="InterPro" id="IPR036864">
    <property type="entry name" value="Zn2-C6_fun-type_DNA-bd_sf"/>
</dbReference>
<feature type="region of interest" description="Disordered" evidence="3">
    <location>
        <begin position="61"/>
        <end position="82"/>
    </location>
</feature>
<evidence type="ECO:0000256" key="2">
    <source>
        <dbReference type="ARBA" id="ARBA00023242"/>
    </source>
</evidence>
<reference evidence="5 6" key="1">
    <citation type="submission" date="2016-04" db="EMBL/GenBank/DDBJ databases">
        <title>Multiple horizontal gene transfer events from other fungi enriched the ability of the initially mycotrophic fungus Trichoderma (Ascomycota) to feed on dead plant biomass.</title>
        <authorList>
            <person name="Atanasova L."/>
            <person name="Chenthamara K."/>
            <person name="Zhang J."/>
            <person name="Grujic M."/>
            <person name="Henrissat B."/>
            <person name="Kuo A."/>
            <person name="Aertz A."/>
            <person name="Salamov A."/>
            <person name="Lipzen A."/>
            <person name="Labutti K."/>
            <person name="Barry K."/>
            <person name="Miao Y."/>
            <person name="Rahimi M.J."/>
            <person name="Shen Q."/>
            <person name="Grigoriev I.V."/>
            <person name="Kubicek C.P."/>
            <person name="Druzhinina I.S."/>
        </authorList>
    </citation>
    <scope>NUCLEOTIDE SEQUENCE [LARGE SCALE GENOMIC DNA]</scope>
    <source>
        <strain evidence="5 6">NJAU 4742</strain>
    </source>
</reference>
<dbReference type="EMBL" id="LVVK01000022">
    <property type="protein sequence ID" value="OPB37731.1"/>
    <property type="molecule type" value="Genomic_DNA"/>
</dbReference>
<dbReference type="GO" id="GO:0000976">
    <property type="term" value="F:transcription cis-regulatory region binding"/>
    <property type="evidence" value="ECO:0007669"/>
    <property type="project" value="TreeGrafter"/>
</dbReference>
<dbReference type="Pfam" id="PF00172">
    <property type="entry name" value="Zn_clus"/>
    <property type="match status" value="1"/>
</dbReference>
<keyword evidence="2" id="KW-0539">Nucleus</keyword>
<dbReference type="GO" id="GO:0008270">
    <property type="term" value="F:zinc ion binding"/>
    <property type="evidence" value="ECO:0007669"/>
    <property type="project" value="InterPro"/>
</dbReference>
<dbReference type="Proteomes" id="UP000191004">
    <property type="component" value="Unassembled WGS sequence"/>
</dbReference>
<dbReference type="PANTHER" id="PTHR37534:SF15">
    <property type="entry name" value="ZN(II)2CYS6 TRANSCRIPTION FACTOR (EUROFUNG)"/>
    <property type="match status" value="1"/>
</dbReference>
<accession>A0A1T3C9S7</accession>
<keyword evidence="6" id="KW-1185">Reference proteome</keyword>
<evidence type="ECO:0000256" key="3">
    <source>
        <dbReference type="SAM" id="MobiDB-lite"/>
    </source>
</evidence>
<dbReference type="Gene3D" id="4.10.240.10">
    <property type="entry name" value="Zn(2)-C6 fungal-type DNA-binding domain"/>
    <property type="match status" value="1"/>
</dbReference>
<feature type="region of interest" description="Disordered" evidence="3">
    <location>
        <begin position="1"/>
        <end position="20"/>
    </location>
</feature>
<dbReference type="GO" id="GO:0045944">
    <property type="term" value="P:positive regulation of transcription by RNA polymerase II"/>
    <property type="evidence" value="ECO:0007669"/>
    <property type="project" value="TreeGrafter"/>
</dbReference>
<dbReference type="PANTHER" id="PTHR37534">
    <property type="entry name" value="TRANSCRIPTIONAL ACTIVATOR PROTEIN UGA3"/>
    <property type="match status" value="1"/>
</dbReference>
<comment type="subcellular location">
    <subcellularLocation>
        <location evidence="1">Nucleus</location>
    </subcellularLocation>
</comment>
<dbReference type="InterPro" id="IPR001138">
    <property type="entry name" value="Zn2Cys6_DnaBD"/>
</dbReference>
<comment type="caution">
    <text evidence="5">The sequence shown here is derived from an EMBL/GenBank/DDBJ whole genome shotgun (WGS) entry which is preliminary data.</text>
</comment>
<dbReference type="GO" id="GO:0005634">
    <property type="term" value="C:nucleus"/>
    <property type="evidence" value="ECO:0007669"/>
    <property type="project" value="UniProtKB-SubCell"/>
</dbReference>
<evidence type="ECO:0000256" key="1">
    <source>
        <dbReference type="ARBA" id="ARBA00004123"/>
    </source>
</evidence>
<dbReference type="GO" id="GO:0000981">
    <property type="term" value="F:DNA-binding transcription factor activity, RNA polymerase II-specific"/>
    <property type="evidence" value="ECO:0007669"/>
    <property type="project" value="InterPro"/>
</dbReference>
<protein>
    <submittedName>
        <fullName evidence="5">Zn2Cys6</fullName>
    </submittedName>
</protein>
<name>A0A1T3C9S7_9HYPO</name>
<dbReference type="AlphaFoldDB" id="A0A1T3C9S7"/>
<feature type="domain" description="Zn(2)-C6 fungal-type" evidence="4">
    <location>
        <begin position="22"/>
        <end position="50"/>
    </location>
</feature>
<gene>
    <name evidence="5" type="ORF">A0O28_0046440</name>
</gene>